<keyword evidence="11" id="KW-1185">Reference proteome</keyword>
<feature type="domain" description="AAA+ ATPase" evidence="8">
    <location>
        <begin position="53"/>
        <end position="357"/>
    </location>
</feature>
<dbReference type="Pfam" id="PF10431">
    <property type="entry name" value="ClpB_D2-small"/>
    <property type="match status" value="1"/>
</dbReference>
<dbReference type="PANTHER" id="PTHR48102:SF3">
    <property type="entry name" value="ATP-DEPENDENT PROTEASE ATPASE SUBUNIT HSLU"/>
    <property type="match status" value="1"/>
</dbReference>
<dbReference type="Pfam" id="PF00004">
    <property type="entry name" value="AAA"/>
    <property type="match status" value="1"/>
</dbReference>
<dbReference type="STRING" id="82805.SAMN04487998_2564"/>
<feature type="binding site" evidence="6">
    <location>
        <position position="279"/>
    </location>
    <ligand>
        <name>ATP</name>
        <dbReference type="ChEBI" id="CHEBI:30616"/>
    </ligand>
</feature>
<dbReference type="Proteomes" id="UP000198697">
    <property type="component" value="Unassembled WGS sequence"/>
</dbReference>
<dbReference type="InterPro" id="IPR019489">
    <property type="entry name" value="Clp_ATPase_C"/>
</dbReference>
<dbReference type="NCBIfam" id="TIGR00390">
    <property type="entry name" value="hslU"/>
    <property type="match status" value="1"/>
</dbReference>
<reference evidence="11" key="1">
    <citation type="submission" date="2016-10" db="EMBL/GenBank/DDBJ databases">
        <authorList>
            <person name="Varghese N."/>
            <person name="Submissions S."/>
        </authorList>
    </citation>
    <scope>NUCLEOTIDE SEQUENCE [LARGE SCALE GENOMIC DNA]</scope>
    <source>
        <strain evidence="11">DSM 15310</strain>
    </source>
</reference>
<keyword evidence="3 6" id="KW-0547">Nucleotide-binding</keyword>
<feature type="domain" description="Clp ATPase C-terminal" evidence="9">
    <location>
        <begin position="360"/>
        <end position="458"/>
    </location>
</feature>
<evidence type="ECO:0000256" key="1">
    <source>
        <dbReference type="ARBA" id="ARBA00009771"/>
    </source>
</evidence>
<evidence type="ECO:0000259" key="9">
    <source>
        <dbReference type="SMART" id="SM01086"/>
    </source>
</evidence>
<dbReference type="SUPFAM" id="SSF52540">
    <property type="entry name" value="P-loop containing nucleoside triphosphate hydrolases"/>
    <property type="match status" value="1"/>
</dbReference>
<keyword evidence="4 6" id="KW-0067">ATP-binding</keyword>
<evidence type="ECO:0000256" key="4">
    <source>
        <dbReference type="ARBA" id="ARBA00022840"/>
    </source>
</evidence>
<dbReference type="GO" id="GO:0008233">
    <property type="term" value="F:peptidase activity"/>
    <property type="evidence" value="ECO:0007669"/>
    <property type="project" value="UniProtKB-KW"/>
</dbReference>
<dbReference type="InterPro" id="IPR027417">
    <property type="entry name" value="P-loop_NTPase"/>
</dbReference>
<evidence type="ECO:0000313" key="11">
    <source>
        <dbReference type="Proteomes" id="UP000198697"/>
    </source>
</evidence>
<evidence type="ECO:0000256" key="3">
    <source>
        <dbReference type="ARBA" id="ARBA00022741"/>
    </source>
</evidence>
<keyword evidence="10" id="KW-0645">Protease</keyword>
<dbReference type="GO" id="GO:0043335">
    <property type="term" value="P:protein unfolding"/>
    <property type="evidence" value="ECO:0007669"/>
    <property type="project" value="UniProtKB-UniRule"/>
</dbReference>
<feature type="region of interest" description="Disordered" evidence="7">
    <location>
        <begin position="151"/>
        <end position="175"/>
    </location>
</feature>
<dbReference type="InterPro" id="IPR003959">
    <property type="entry name" value="ATPase_AAA_core"/>
</dbReference>
<dbReference type="FunFam" id="3.40.50.300:FF:000213">
    <property type="entry name" value="ATP-dependent protease ATPase subunit HslU"/>
    <property type="match status" value="1"/>
</dbReference>
<dbReference type="EMBL" id="FOHS01000003">
    <property type="protein sequence ID" value="SET74124.1"/>
    <property type="molecule type" value="Genomic_DNA"/>
</dbReference>
<feature type="binding site" evidence="6">
    <location>
        <position position="418"/>
    </location>
    <ligand>
        <name>ATP</name>
        <dbReference type="ChEBI" id="CHEBI:30616"/>
    </ligand>
</feature>
<sequence length="470" mass="52216">MLESADFLTPAQIVVELDKYIIGQHEAKRHVAIALRNRWRRLRAAPEMRDEIVPNNILMIGSTGVGKTEIARRLASISDSPFVKVEASKFTEVGYVGRDVESMVRDLVEQSVNMVKTRRKEEVKVKAAEIVEELILDILIPPVTAASGAAPKPALGFPTTSPGEVPDSDHELNERTRERFREKIRNGEMDERKIEIQVQQGGGGISVMGAPGGMDEASMAGIQDMLGSMMPKKTRKRKVTVAEARKILLDEEAAKLIDMDEVKDEAVRHAENSGIIFIDEIDKVASKSSKGGGGPDVSREGVQRDLLPIVEGSAVSTKYGIVHTDHILFIAAGAFHVAKPSDLIPELQGRFPIRVELQSLTKDDFYQILKDPKNALTKQYEALLQAENVELTFEDEALERLAEIAFEVNSEVENIGARRLHTVMSRLLNDILFDVPDKIGANARILIDRALVEERLTDMVRNRDLSQYIL</sequence>
<comment type="subcellular location">
    <subcellularLocation>
        <location evidence="6">Cytoplasm</location>
    </subcellularLocation>
</comment>
<dbReference type="Gene3D" id="1.10.8.10">
    <property type="entry name" value="DNA helicase RuvA subunit, C-terminal domain"/>
    <property type="match status" value="1"/>
</dbReference>
<evidence type="ECO:0000256" key="5">
    <source>
        <dbReference type="ARBA" id="ARBA00023186"/>
    </source>
</evidence>
<gene>
    <name evidence="6" type="primary">hslU</name>
    <name evidence="10" type="ORF">SAMN04487998_2564</name>
</gene>
<dbReference type="SMART" id="SM01086">
    <property type="entry name" value="ClpB_D2-small"/>
    <property type="match status" value="1"/>
</dbReference>
<dbReference type="GO" id="GO:0009376">
    <property type="term" value="C:HslUV protease complex"/>
    <property type="evidence" value="ECO:0007669"/>
    <property type="project" value="UniProtKB-UniRule"/>
</dbReference>
<dbReference type="OrthoDB" id="9804062at2"/>
<dbReference type="GO" id="GO:0005524">
    <property type="term" value="F:ATP binding"/>
    <property type="evidence" value="ECO:0007669"/>
    <property type="project" value="UniProtKB-UniRule"/>
</dbReference>
<dbReference type="Gene3D" id="3.40.50.300">
    <property type="entry name" value="P-loop containing nucleotide triphosphate hydrolases"/>
    <property type="match status" value="2"/>
</dbReference>
<dbReference type="AlphaFoldDB" id="A0A1I0GSR3"/>
<evidence type="ECO:0000313" key="10">
    <source>
        <dbReference type="EMBL" id="SET74124.1"/>
    </source>
</evidence>
<proteinExistence type="inferred from homology"/>
<comment type="similarity">
    <text evidence="1 6">Belongs to the ClpX chaperone family. HslU subfamily.</text>
</comment>
<dbReference type="NCBIfam" id="NF003544">
    <property type="entry name" value="PRK05201.1"/>
    <property type="match status" value="1"/>
</dbReference>
<dbReference type="SMART" id="SM00382">
    <property type="entry name" value="AAA"/>
    <property type="match status" value="1"/>
</dbReference>
<feature type="binding site" evidence="6">
    <location>
        <position position="22"/>
    </location>
    <ligand>
        <name>ATP</name>
        <dbReference type="ChEBI" id="CHEBI:30616"/>
    </ligand>
</feature>
<evidence type="ECO:0000256" key="2">
    <source>
        <dbReference type="ARBA" id="ARBA00022490"/>
    </source>
</evidence>
<evidence type="ECO:0000259" key="8">
    <source>
        <dbReference type="SMART" id="SM00382"/>
    </source>
</evidence>
<dbReference type="Gene3D" id="1.10.8.60">
    <property type="match status" value="1"/>
</dbReference>
<protein>
    <recommendedName>
        <fullName evidence="6">ATP-dependent protease ATPase subunit HslU</fullName>
    </recommendedName>
    <alternativeName>
        <fullName evidence="6">Unfoldase HslU</fullName>
    </alternativeName>
</protein>
<dbReference type="PANTHER" id="PTHR48102">
    <property type="entry name" value="ATP-DEPENDENT CLP PROTEASE ATP-BINDING SUBUNIT CLPX-LIKE, MITOCHONDRIAL-RELATED"/>
    <property type="match status" value="1"/>
</dbReference>
<accession>A0A1I0GSR3</accession>
<comment type="subunit">
    <text evidence="6">A double ring-shaped homohexamer of HslV is capped on each side by a ring-shaped HslU homohexamer. The assembly of the HslU/HslV complex is dependent on binding of ATP.</text>
</comment>
<dbReference type="InterPro" id="IPR003593">
    <property type="entry name" value="AAA+_ATPase"/>
</dbReference>
<dbReference type="CDD" id="cd19498">
    <property type="entry name" value="RecA-like_HslU"/>
    <property type="match status" value="1"/>
</dbReference>
<evidence type="ECO:0000256" key="6">
    <source>
        <dbReference type="HAMAP-Rule" id="MF_00249"/>
    </source>
</evidence>
<organism evidence="10 11">
    <name type="scientific">Hymenobacter actinosclerus</name>
    <dbReference type="NCBI Taxonomy" id="82805"/>
    <lineage>
        <taxon>Bacteria</taxon>
        <taxon>Pseudomonadati</taxon>
        <taxon>Bacteroidota</taxon>
        <taxon>Cytophagia</taxon>
        <taxon>Cytophagales</taxon>
        <taxon>Hymenobacteraceae</taxon>
        <taxon>Hymenobacter</taxon>
    </lineage>
</organism>
<feature type="binding site" evidence="6">
    <location>
        <begin position="64"/>
        <end position="69"/>
    </location>
    <ligand>
        <name>ATP</name>
        <dbReference type="ChEBI" id="CHEBI:30616"/>
    </ligand>
</feature>
<dbReference type="RefSeq" id="WP_092772101.1">
    <property type="nucleotide sequence ID" value="NZ_FOHS01000003.1"/>
</dbReference>
<dbReference type="InterPro" id="IPR004491">
    <property type="entry name" value="HslU"/>
</dbReference>
<feature type="binding site" evidence="6">
    <location>
        <position position="346"/>
    </location>
    <ligand>
        <name>ATP</name>
        <dbReference type="ChEBI" id="CHEBI:30616"/>
    </ligand>
</feature>
<dbReference type="GO" id="GO:0036402">
    <property type="term" value="F:proteasome-activating activity"/>
    <property type="evidence" value="ECO:0007669"/>
    <property type="project" value="UniProtKB-UniRule"/>
</dbReference>
<comment type="function">
    <text evidence="6">ATPase subunit of a proteasome-like degradation complex; this subunit has chaperone activity. The binding of ATP and its subsequent hydrolysis by HslU are essential for unfolding of protein substrates subsequently hydrolyzed by HslV. HslU recognizes the N-terminal part of its protein substrates and unfolds these before they are guided to HslV for hydrolysis.</text>
</comment>
<keyword evidence="10" id="KW-0378">Hydrolase</keyword>
<name>A0A1I0GSR3_9BACT</name>
<dbReference type="InterPro" id="IPR050052">
    <property type="entry name" value="ATP-dep_Clp_protease_ClpX"/>
</dbReference>
<keyword evidence="5 6" id="KW-0143">Chaperone</keyword>
<evidence type="ECO:0000256" key="7">
    <source>
        <dbReference type="SAM" id="MobiDB-lite"/>
    </source>
</evidence>
<dbReference type="Pfam" id="PF07724">
    <property type="entry name" value="AAA_2"/>
    <property type="match status" value="1"/>
</dbReference>
<dbReference type="HAMAP" id="MF_00249">
    <property type="entry name" value="HslU"/>
    <property type="match status" value="1"/>
</dbReference>
<dbReference type="GO" id="GO:0016887">
    <property type="term" value="F:ATP hydrolysis activity"/>
    <property type="evidence" value="ECO:0007669"/>
    <property type="project" value="InterPro"/>
</dbReference>
<keyword evidence="2 6" id="KW-0963">Cytoplasm</keyword>